<sequence length="183" mass="20039">MHHNQSDAVAQPERRHGDIQYFMATSHNQQIVDKHRRLQQEITQSGEQKRSSVFRRLFTEPAAFFVEPDFFCESPELVRVGEGSFFNHNCALLGYQNIVIGKGAFIGPNVIISSGPVAGYTSSPGPVVIEDSAWIGANSLLLPHTHVGNAAIIGANSVVNQHVAAASRFYNAPVFRPDDSSHS</sequence>
<evidence type="ECO:0008006" key="5">
    <source>
        <dbReference type="Google" id="ProtNLM"/>
    </source>
</evidence>
<name>A0ABR8LJS7_9ALTE</name>
<evidence type="ECO:0000256" key="1">
    <source>
        <dbReference type="ARBA" id="ARBA00007274"/>
    </source>
</evidence>
<accession>A0ABR8LJS7</accession>
<dbReference type="Pfam" id="PF00132">
    <property type="entry name" value="Hexapep"/>
    <property type="match status" value="1"/>
</dbReference>
<evidence type="ECO:0000256" key="2">
    <source>
        <dbReference type="ARBA" id="ARBA00022679"/>
    </source>
</evidence>
<dbReference type="EMBL" id="JABBXD010000006">
    <property type="protein sequence ID" value="MBD3586454.1"/>
    <property type="molecule type" value="Genomic_DNA"/>
</dbReference>
<proteinExistence type="inferred from homology"/>
<dbReference type="Proteomes" id="UP000624419">
    <property type="component" value="Unassembled WGS sequence"/>
</dbReference>
<dbReference type="InterPro" id="IPR051159">
    <property type="entry name" value="Hexapeptide_acetyltransf"/>
</dbReference>
<reference evidence="3 4" key="1">
    <citation type="submission" date="2020-04" db="EMBL/GenBank/DDBJ databases">
        <title>Salinimonas sp. HHU 13199.</title>
        <authorList>
            <person name="Cui X."/>
            <person name="Zhang D."/>
        </authorList>
    </citation>
    <scope>NUCLEOTIDE SEQUENCE [LARGE SCALE GENOMIC DNA]</scope>
    <source>
        <strain evidence="3 4">HHU 13199</strain>
    </source>
</reference>
<dbReference type="PANTHER" id="PTHR23416:SF23">
    <property type="entry name" value="ACETYLTRANSFERASE C18B11.09C-RELATED"/>
    <property type="match status" value="1"/>
</dbReference>
<comment type="similarity">
    <text evidence="1">Belongs to the transferase hexapeptide repeat family.</text>
</comment>
<evidence type="ECO:0000313" key="3">
    <source>
        <dbReference type="EMBL" id="MBD3586454.1"/>
    </source>
</evidence>
<dbReference type="PANTHER" id="PTHR23416">
    <property type="entry name" value="SIALIC ACID SYNTHASE-RELATED"/>
    <property type="match status" value="1"/>
</dbReference>
<evidence type="ECO:0000313" key="4">
    <source>
        <dbReference type="Proteomes" id="UP000624419"/>
    </source>
</evidence>
<keyword evidence="4" id="KW-1185">Reference proteome</keyword>
<organism evidence="3 4">
    <name type="scientific">Salinimonas profundi</name>
    <dbReference type="NCBI Taxonomy" id="2729140"/>
    <lineage>
        <taxon>Bacteria</taxon>
        <taxon>Pseudomonadati</taxon>
        <taxon>Pseudomonadota</taxon>
        <taxon>Gammaproteobacteria</taxon>
        <taxon>Alteromonadales</taxon>
        <taxon>Alteromonadaceae</taxon>
        <taxon>Alteromonas/Salinimonas group</taxon>
        <taxon>Salinimonas</taxon>
    </lineage>
</organism>
<keyword evidence="2" id="KW-0808">Transferase</keyword>
<comment type="caution">
    <text evidence="3">The sequence shown here is derived from an EMBL/GenBank/DDBJ whole genome shotgun (WGS) entry which is preliminary data.</text>
</comment>
<dbReference type="InterPro" id="IPR001451">
    <property type="entry name" value="Hexapep"/>
</dbReference>
<dbReference type="InterPro" id="IPR011004">
    <property type="entry name" value="Trimer_LpxA-like_sf"/>
</dbReference>
<dbReference type="SUPFAM" id="SSF51161">
    <property type="entry name" value="Trimeric LpxA-like enzymes"/>
    <property type="match status" value="1"/>
</dbReference>
<dbReference type="RefSeq" id="WP_191025390.1">
    <property type="nucleotide sequence ID" value="NZ_JABBXD010000006.1"/>
</dbReference>
<protein>
    <recommendedName>
        <fullName evidence="5">Acetyltransferase</fullName>
    </recommendedName>
</protein>
<dbReference type="Gene3D" id="2.160.10.10">
    <property type="entry name" value="Hexapeptide repeat proteins"/>
    <property type="match status" value="1"/>
</dbReference>
<gene>
    <name evidence="3" type="ORF">HHX48_11965</name>
</gene>